<evidence type="ECO:0000313" key="9">
    <source>
        <dbReference type="EMBL" id="HEB48623.1"/>
    </source>
</evidence>
<keyword evidence="7" id="KW-0378">Hydrolase</keyword>
<evidence type="ECO:0000256" key="5">
    <source>
        <dbReference type="ARBA" id="ARBA00012964"/>
    </source>
</evidence>
<comment type="subunit">
    <text evidence="4">Homodimer.</text>
</comment>
<dbReference type="AlphaFoldDB" id="A0A7C1T9W5"/>
<sequence length="176" mass="19675">MRSGSLVHAARALVSLARSGWMLRGVPSPLAETVAEHSFLSAFVCLELAEEVGADPGRLVAYALIHDLGEAFVGDITKSFSSRVGELKNHLELGFVESCVESELVRKLYREYAEQQSLESRMARLCNYIATYLVGLEYKRMGFEVDDILESTRKEVEELSKELGVDRVVRERFLGT</sequence>
<accession>A0A7C1T9W5</accession>
<comment type="caution">
    <text evidence="9">The sequence shown here is derived from an EMBL/GenBank/DDBJ whole genome shotgun (WGS) entry which is preliminary data.</text>
</comment>
<dbReference type="InterPro" id="IPR006674">
    <property type="entry name" value="HD_domain"/>
</dbReference>
<evidence type="ECO:0000256" key="1">
    <source>
        <dbReference type="ARBA" id="ARBA00001638"/>
    </source>
</evidence>
<evidence type="ECO:0000256" key="6">
    <source>
        <dbReference type="ARBA" id="ARBA00022723"/>
    </source>
</evidence>
<dbReference type="EC" id="3.1.3.89" evidence="5"/>
<dbReference type="SUPFAM" id="SSF109604">
    <property type="entry name" value="HD-domain/PDEase-like"/>
    <property type="match status" value="1"/>
</dbReference>
<protein>
    <recommendedName>
        <fullName evidence="5">5'-deoxynucleotidase</fullName>
        <ecNumber evidence="5">3.1.3.89</ecNumber>
    </recommendedName>
</protein>
<evidence type="ECO:0000256" key="4">
    <source>
        <dbReference type="ARBA" id="ARBA00011738"/>
    </source>
</evidence>
<name>A0A7C1T9W5_THEPE</name>
<comment type="cofactor">
    <cofactor evidence="2">
        <name>Mn(2+)</name>
        <dbReference type="ChEBI" id="CHEBI:29035"/>
    </cofactor>
</comment>
<dbReference type="EMBL" id="DSKP01000082">
    <property type="protein sequence ID" value="HEB48623.1"/>
    <property type="molecule type" value="Genomic_DNA"/>
</dbReference>
<dbReference type="CDD" id="cd00077">
    <property type="entry name" value="HDc"/>
    <property type="match status" value="1"/>
</dbReference>
<dbReference type="InterPro" id="IPR039356">
    <property type="entry name" value="YfbR/HDDC2"/>
</dbReference>
<evidence type="ECO:0000256" key="2">
    <source>
        <dbReference type="ARBA" id="ARBA00001936"/>
    </source>
</evidence>
<feature type="domain" description="HD/PDEase" evidence="8">
    <location>
        <begin position="30"/>
        <end position="141"/>
    </location>
</feature>
<evidence type="ECO:0000256" key="3">
    <source>
        <dbReference type="ARBA" id="ARBA00001941"/>
    </source>
</evidence>
<comment type="cofactor">
    <cofactor evidence="3">
        <name>Co(2+)</name>
        <dbReference type="ChEBI" id="CHEBI:48828"/>
    </cofactor>
</comment>
<organism evidence="9">
    <name type="scientific">Thermofilum pendens</name>
    <dbReference type="NCBI Taxonomy" id="2269"/>
    <lineage>
        <taxon>Archaea</taxon>
        <taxon>Thermoproteota</taxon>
        <taxon>Thermoprotei</taxon>
        <taxon>Thermofilales</taxon>
        <taxon>Thermofilaceae</taxon>
        <taxon>Thermofilum</taxon>
    </lineage>
</organism>
<proteinExistence type="predicted"/>
<dbReference type="InterPro" id="IPR003607">
    <property type="entry name" value="HD/PDEase_dom"/>
</dbReference>
<dbReference type="PANTHER" id="PTHR11845:SF13">
    <property type="entry name" value="5'-DEOXYNUCLEOTIDASE HDDC2"/>
    <property type="match status" value="1"/>
</dbReference>
<evidence type="ECO:0000259" key="8">
    <source>
        <dbReference type="SMART" id="SM00471"/>
    </source>
</evidence>
<comment type="catalytic activity">
    <reaction evidence="1">
        <text>a 2'-deoxyribonucleoside 5'-phosphate + H2O = a 2'-deoxyribonucleoside + phosphate</text>
        <dbReference type="Rhea" id="RHEA:36167"/>
        <dbReference type="ChEBI" id="CHEBI:15377"/>
        <dbReference type="ChEBI" id="CHEBI:18274"/>
        <dbReference type="ChEBI" id="CHEBI:43474"/>
        <dbReference type="ChEBI" id="CHEBI:65317"/>
        <dbReference type="EC" id="3.1.3.89"/>
    </reaction>
</comment>
<dbReference type="Gene3D" id="1.10.3210.10">
    <property type="entry name" value="Hypothetical protein af1432"/>
    <property type="match status" value="1"/>
</dbReference>
<dbReference type="GO" id="GO:0046872">
    <property type="term" value="F:metal ion binding"/>
    <property type="evidence" value="ECO:0007669"/>
    <property type="project" value="UniProtKB-KW"/>
</dbReference>
<dbReference type="SMART" id="SM00471">
    <property type="entry name" value="HDc"/>
    <property type="match status" value="1"/>
</dbReference>
<dbReference type="Pfam" id="PF13023">
    <property type="entry name" value="HD_3"/>
    <property type="match status" value="1"/>
</dbReference>
<dbReference type="PANTHER" id="PTHR11845">
    <property type="entry name" value="5'-DEOXYNUCLEOTIDASE HDDC2"/>
    <property type="match status" value="1"/>
</dbReference>
<keyword evidence="6" id="KW-0479">Metal-binding</keyword>
<dbReference type="GO" id="GO:0002953">
    <property type="term" value="F:5'-deoxynucleotidase activity"/>
    <property type="evidence" value="ECO:0007669"/>
    <property type="project" value="UniProtKB-EC"/>
</dbReference>
<gene>
    <name evidence="9" type="ORF">ENP77_02360</name>
</gene>
<evidence type="ECO:0000256" key="7">
    <source>
        <dbReference type="ARBA" id="ARBA00022801"/>
    </source>
</evidence>
<reference evidence="9" key="1">
    <citation type="journal article" date="2020" name="mSystems">
        <title>Genome- and Community-Level Interaction Insights into Carbon Utilization and Element Cycling Functions of Hydrothermarchaeota in Hydrothermal Sediment.</title>
        <authorList>
            <person name="Zhou Z."/>
            <person name="Liu Y."/>
            <person name="Xu W."/>
            <person name="Pan J."/>
            <person name="Luo Z.H."/>
            <person name="Li M."/>
        </authorList>
    </citation>
    <scope>NUCLEOTIDE SEQUENCE [LARGE SCALE GENOMIC DNA]</scope>
    <source>
        <strain evidence="9">SpSt-25</strain>
    </source>
</reference>